<evidence type="ECO:0000313" key="3">
    <source>
        <dbReference type="Proteomes" id="UP000003250"/>
    </source>
</evidence>
<protein>
    <submittedName>
        <fullName evidence="2">Uncharacterized protein</fullName>
    </submittedName>
</protein>
<dbReference type="AlphaFoldDB" id="H0HRC7"/>
<evidence type="ECO:0000256" key="1">
    <source>
        <dbReference type="SAM" id="MobiDB-lite"/>
    </source>
</evidence>
<reference evidence="2 3" key="1">
    <citation type="journal article" date="2012" name="J. Bacteriol.">
        <title>Draft Genome Sequence of Mesorhizobium alhagi CCNWXJ12-2T, a Novel Salt-Resistant Species Isolated from the Desert of Northwestern China.</title>
        <authorList>
            <person name="Zhou M."/>
            <person name="Chen W."/>
            <person name="Chen H."/>
            <person name="Wei G."/>
        </authorList>
    </citation>
    <scope>NUCLEOTIDE SEQUENCE [LARGE SCALE GENOMIC DNA]</scope>
    <source>
        <strain evidence="2 3">CCNWXJ12-2</strain>
    </source>
</reference>
<name>H0HRC7_9HYPH</name>
<sequence>MMVSRQVPTVRPVLFSPSFTGRRCRQADEGRREHVKAGAAPHPYPLPVKYGERGASALSLSTASRQKLSAIVRRLQHTLEMLAQALANFLSPATRGWPEGPGEEAPIRIRDASGHGAPKWRNFS</sequence>
<dbReference type="Proteomes" id="UP000003250">
    <property type="component" value="Unassembled WGS sequence"/>
</dbReference>
<dbReference type="PATRIC" id="fig|1107882.3.peg.2645"/>
<keyword evidence="3" id="KW-1185">Reference proteome</keyword>
<proteinExistence type="predicted"/>
<feature type="region of interest" description="Disordered" evidence="1">
    <location>
        <begin position="94"/>
        <end position="124"/>
    </location>
</feature>
<accession>H0HRC7</accession>
<dbReference type="EMBL" id="AHAM01000105">
    <property type="protein sequence ID" value="EHK56706.1"/>
    <property type="molecule type" value="Genomic_DNA"/>
</dbReference>
<evidence type="ECO:0000313" key="2">
    <source>
        <dbReference type="EMBL" id="EHK56706.1"/>
    </source>
</evidence>
<gene>
    <name evidence="2" type="ORF">MAXJ12_13561</name>
</gene>
<organism evidence="2 3">
    <name type="scientific">Mesorhizobium alhagi CCNWXJ12-2</name>
    <dbReference type="NCBI Taxonomy" id="1107882"/>
    <lineage>
        <taxon>Bacteria</taxon>
        <taxon>Pseudomonadati</taxon>
        <taxon>Pseudomonadota</taxon>
        <taxon>Alphaproteobacteria</taxon>
        <taxon>Hyphomicrobiales</taxon>
        <taxon>Phyllobacteriaceae</taxon>
        <taxon>Allomesorhizobium</taxon>
    </lineage>
</organism>